<accession>A0A5C0AWH7</accession>
<evidence type="ECO:0000256" key="2">
    <source>
        <dbReference type="ARBA" id="ARBA00023002"/>
    </source>
</evidence>
<dbReference type="KEGG" id="pacr:FXN63_13940"/>
<dbReference type="CDD" id="cd05233">
    <property type="entry name" value="SDR_c"/>
    <property type="match status" value="1"/>
</dbReference>
<dbReference type="Proteomes" id="UP000325161">
    <property type="component" value="Chromosome"/>
</dbReference>
<dbReference type="SUPFAM" id="SSF51735">
    <property type="entry name" value="NAD(P)-binding Rossmann-fold domains"/>
    <property type="match status" value="1"/>
</dbReference>
<dbReference type="PANTHER" id="PTHR24322:SF736">
    <property type="entry name" value="RETINOL DEHYDROGENASE 10"/>
    <property type="match status" value="1"/>
</dbReference>
<dbReference type="GO" id="GO:0016616">
    <property type="term" value="F:oxidoreductase activity, acting on the CH-OH group of donors, NAD or NADP as acceptor"/>
    <property type="evidence" value="ECO:0007669"/>
    <property type="project" value="TreeGrafter"/>
</dbReference>
<dbReference type="OrthoDB" id="4690547at2"/>
<dbReference type="Pfam" id="PF00106">
    <property type="entry name" value="adh_short"/>
    <property type="match status" value="1"/>
</dbReference>
<dbReference type="PRINTS" id="PR00080">
    <property type="entry name" value="SDRFAMILY"/>
</dbReference>
<name>A0A5C0AWH7_9BURK</name>
<evidence type="ECO:0000256" key="1">
    <source>
        <dbReference type="ARBA" id="ARBA00006484"/>
    </source>
</evidence>
<protein>
    <submittedName>
        <fullName evidence="4">SDR family NAD(P)-dependent oxidoreductase</fullName>
    </submittedName>
</protein>
<dbReference type="RefSeq" id="WP_148815791.1">
    <property type="nucleotide sequence ID" value="NZ_CP043046.1"/>
</dbReference>
<evidence type="ECO:0000313" key="4">
    <source>
        <dbReference type="EMBL" id="QEI06812.1"/>
    </source>
</evidence>
<evidence type="ECO:0000256" key="3">
    <source>
        <dbReference type="RuleBase" id="RU000363"/>
    </source>
</evidence>
<dbReference type="InterPro" id="IPR002347">
    <property type="entry name" value="SDR_fam"/>
</dbReference>
<dbReference type="PANTHER" id="PTHR24322">
    <property type="entry name" value="PKSB"/>
    <property type="match status" value="1"/>
</dbReference>
<dbReference type="NCBIfam" id="NF004843">
    <property type="entry name" value="PRK06194.1"/>
    <property type="match status" value="1"/>
</dbReference>
<dbReference type="PRINTS" id="PR00081">
    <property type="entry name" value="GDHRDH"/>
</dbReference>
<dbReference type="InterPro" id="IPR036291">
    <property type="entry name" value="NAD(P)-bd_dom_sf"/>
</dbReference>
<keyword evidence="2" id="KW-0560">Oxidoreductase</keyword>
<organism evidence="4 5">
    <name type="scientific">Pigmentiphaga aceris</name>
    <dbReference type="NCBI Taxonomy" id="1940612"/>
    <lineage>
        <taxon>Bacteria</taxon>
        <taxon>Pseudomonadati</taxon>
        <taxon>Pseudomonadota</taxon>
        <taxon>Betaproteobacteria</taxon>
        <taxon>Burkholderiales</taxon>
        <taxon>Alcaligenaceae</taxon>
        <taxon>Pigmentiphaga</taxon>
    </lineage>
</organism>
<proteinExistence type="inferred from homology"/>
<dbReference type="EMBL" id="CP043046">
    <property type="protein sequence ID" value="QEI06812.1"/>
    <property type="molecule type" value="Genomic_DNA"/>
</dbReference>
<comment type="similarity">
    <text evidence="1 3">Belongs to the short-chain dehydrogenases/reductases (SDR) family.</text>
</comment>
<evidence type="ECO:0000313" key="5">
    <source>
        <dbReference type="Proteomes" id="UP000325161"/>
    </source>
</evidence>
<sequence>MTTSGFVFRGSTAVITGAASGLGRAFAQRAGELGMRVMLADIDADALRVTASALKDAGVQVDTCVVDVSHADHVDALADQTFARFGVPQLVFNNAGVIGGGLIWETPDTEWKRVMGVNLGGVVAGVRAFVPAMIEVGRRQVGWRGHVVNVASMAGLVTPPNMGVYNVSKHAVVALTETLYHDLALVKAPIGASVLCPFFVPTAIAGAADPSLSASQRAAQLLTAKAVAGGKISARDVALMTFEGVAEGRFYLYSHPKALGQYAARAGAIVAGGLPADPYAGRPEFAEQLRSLLDEAD</sequence>
<keyword evidence="5" id="KW-1185">Reference proteome</keyword>
<reference evidence="4 5" key="1">
    <citation type="submission" date="2019-08" db="EMBL/GenBank/DDBJ databases">
        <title>Amphibian skin-associated Pigmentiphaga: genome sequence and occurrence across geography and hosts.</title>
        <authorList>
            <person name="Bletz M.C."/>
            <person name="Bunk B."/>
            <person name="Sproeer C."/>
            <person name="Biwer P."/>
            <person name="Reiter S."/>
            <person name="Rabemananjara F.C.E."/>
            <person name="Schulz S."/>
            <person name="Overmann J."/>
            <person name="Vences M."/>
        </authorList>
    </citation>
    <scope>NUCLEOTIDE SEQUENCE [LARGE SCALE GENOMIC DNA]</scope>
    <source>
        <strain evidence="4 5">Mada1488</strain>
    </source>
</reference>
<dbReference type="Gene3D" id="3.40.50.720">
    <property type="entry name" value="NAD(P)-binding Rossmann-like Domain"/>
    <property type="match status" value="1"/>
</dbReference>
<dbReference type="AlphaFoldDB" id="A0A5C0AWH7"/>
<gene>
    <name evidence="4" type="ORF">FXN63_13940</name>
</gene>